<dbReference type="Proteomes" id="UP000031572">
    <property type="component" value="Unassembled WGS sequence"/>
</dbReference>
<feature type="signal peptide" evidence="1">
    <location>
        <begin position="1"/>
        <end position="29"/>
    </location>
</feature>
<name>A0A0C1Y0N8_9BURK</name>
<accession>A0A0C1Y0N8</accession>
<gene>
    <name evidence="2" type="ORF">TSA66_07005</name>
</gene>
<dbReference type="AlphaFoldDB" id="A0A0C1Y0N8"/>
<keyword evidence="1" id="KW-0732">Signal</keyword>
<protein>
    <submittedName>
        <fullName evidence="2">Uncharacterized protein</fullName>
    </submittedName>
</protein>
<comment type="caution">
    <text evidence="2">The sequence shown here is derived from an EMBL/GenBank/DDBJ whole genome shotgun (WGS) entry which is preliminary data.</text>
</comment>
<dbReference type="RefSeq" id="WP_040039512.1">
    <property type="nucleotide sequence ID" value="NZ_JWJG01000028.1"/>
</dbReference>
<organism evidence="2 3">
    <name type="scientific">Noviherbaspirillum autotrophicum</name>
    <dbReference type="NCBI Taxonomy" id="709839"/>
    <lineage>
        <taxon>Bacteria</taxon>
        <taxon>Pseudomonadati</taxon>
        <taxon>Pseudomonadota</taxon>
        <taxon>Betaproteobacteria</taxon>
        <taxon>Burkholderiales</taxon>
        <taxon>Oxalobacteraceae</taxon>
        <taxon>Noviherbaspirillum</taxon>
    </lineage>
</organism>
<evidence type="ECO:0000313" key="2">
    <source>
        <dbReference type="EMBL" id="KIF80613.1"/>
    </source>
</evidence>
<dbReference type="EMBL" id="JWJG01000028">
    <property type="protein sequence ID" value="KIF80613.1"/>
    <property type="molecule type" value="Genomic_DNA"/>
</dbReference>
<keyword evidence="3" id="KW-1185">Reference proteome</keyword>
<feature type="chain" id="PRO_5002142664" evidence="1">
    <location>
        <begin position="30"/>
        <end position="131"/>
    </location>
</feature>
<evidence type="ECO:0000256" key="1">
    <source>
        <dbReference type="SAM" id="SignalP"/>
    </source>
</evidence>
<evidence type="ECO:0000313" key="3">
    <source>
        <dbReference type="Proteomes" id="UP000031572"/>
    </source>
</evidence>
<dbReference type="OrthoDB" id="664988at2"/>
<sequence length="131" mass="13938">MKKQKLGCRTAHAFLMGALLLATAGSQLAAAQTAKPVLGRYGCTASMYSGGAVQYTPRGSFVITADGKYVYKGMEKPSTGMYTVDANGTLSFKGGYLNGGQATKIDRPNKFFLVFPAIPDHRWTCGLASDK</sequence>
<proteinExistence type="predicted"/>
<reference evidence="2 3" key="1">
    <citation type="submission" date="2014-12" db="EMBL/GenBank/DDBJ databases">
        <title>Denitrispirillum autotrophicum gen. nov., sp. nov., Denitrifying, Facultatively Autotrophic Bacteria Isolated from Rice Paddy Soil.</title>
        <authorList>
            <person name="Ishii S."/>
            <person name="Ashida N."/>
            <person name="Ohno H."/>
            <person name="Otsuka S."/>
            <person name="Yokota A."/>
            <person name="Senoo K."/>
        </authorList>
    </citation>
    <scope>NUCLEOTIDE SEQUENCE [LARGE SCALE GENOMIC DNA]</scope>
    <source>
        <strain evidence="2 3">TSA66</strain>
    </source>
</reference>